<keyword evidence="1" id="KW-0732">Signal</keyword>
<dbReference type="Pfam" id="PF01547">
    <property type="entry name" value="SBP_bac_1"/>
    <property type="match status" value="1"/>
</dbReference>
<dbReference type="InterPro" id="IPR050490">
    <property type="entry name" value="Bact_solute-bd_prot1"/>
</dbReference>
<dbReference type="Gene3D" id="3.40.190.10">
    <property type="entry name" value="Periplasmic binding protein-like II"/>
    <property type="match status" value="1"/>
</dbReference>
<feature type="signal peptide" evidence="1">
    <location>
        <begin position="1"/>
        <end position="23"/>
    </location>
</feature>
<dbReference type="SUPFAM" id="SSF53850">
    <property type="entry name" value="Periplasmic binding protein-like II"/>
    <property type="match status" value="1"/>
</dbReference>
<protein>
    <submittedName>
        <fullName evidence="2">ABC transporter substrate-binding protein</fullName>
    </submittedName>
</protein>
<evidence type="ECO:0000313" key="2">
    <source>
        <dbReference type="EMBL" id="ALK02287.1"/>
    </source>
</evidence>
<organism evidence="2">
    <name type="scientific">Streptomyces sp. FXJ7.388</name>
    <dbReference type="NCBI Taxonomy" id="683271"/>
    <lineage>
        <taxon>Bacteria</taxon>
        <taxon>Bacillati</taxon>
        <taxon>Actinomycetota</taxon>
        <taxon>Actinomycetes</taxon>
        <taxon>Kitasatosporales</taxon>
        <taxon>Streptomycetaceae</taxon>
        <taxon>Streptomyces</taxon>
    </lineage>
</organism>
<reference evidence="2" key="1">
    <citation type="submission" date="2015-04" db="EMBL/GenBank/DDBJ databases">
        <title>Activation and comparative analysis of cryptic xiamycin gene cluster from strict marine-derived Streptomyces sp. fxj 7.388.</title>
        <authorList>
            <person name="Yue C."/>
            <person name="Liu N."/>
            <person name="Lv Y."/>
            <person name="Liu M."/>
            <person name="Huang Y."/>
        </authorList>
    </citation>
    <scope>NUCLEOTIDE SEQUENCE</scope>
    <source>
        <strain evidence="2">FXJ7.388</strain>
    </source>
</reference>
<dbReference type="PANTHER" id="PTHR43649">
    <property type="entry name" value="ARABINOSE-BINDING PROTEIN-RELATED"/>
    <property type="match status" value="1"/>
</dbReference>
<accession>A0A0P0J5G7</accession>
<dbReference type="EMBL" id="KR230088">
    <property type="protein sequence ID" value="ALK02287.1"/>
    <property type="molecule type" value="Genomic_DNA"/>
</dbReference>
<name>A0A0P0J5G7_9ACTN</name>
<feature type="chain" id="PRO_5039473539" evidence="1">
    <location>
        <begin position="24"/>
        <end position="423"/>
    </location>
</feature>
<dbReference type="PANTHER" id="PTHR43649:SF30">
    <property type="entry name" value="ABC TRANSPORTER SUBSTRATE-BINDING PROTEIN"/>
    <property type="match status" value="1"/>
</dbReference>
<sequence>MQRRFFGPIAAGLSAGLVLTLSACGESATAESGDVQLKLIVTEYGDRSGTSSKRYWDQLIGEFQFEHPDIAVDVDVYPRGEVDRKVADLVKAGKAPDMAQIATYADYAAKDKLYSADELLSIPAQADFVRAVSEAGTANRKQYGLPFTASTRVFFYNKKLLKQAGIDSPPKTWDELRADAVALKQSGVQTPYGLPLGPEEAQAEALNWMLSAGGGYTDNIGSYTFDAPENIRAFEWLRDEMVAKGLTNASPAKTDRQDAYDAFVRGEVAMLNGHPTLMQRALEGGIDFGMAPLPGREKQSAATTGVADWMTAFKENGNREQISAFLNFVYEKENVLKFAEQYDLLPVTNSAFDAMRADESHKNVWEFLDQLRTAQLYPVDKVSWAPMVRTLREQIGGTVERGGNPGSVLQAIQREAEATENAT</sequence>
<dbReference type="PROSITE" id="PS51257">
    <property type="entry name" value="PROKAR_LIPOPROTEIN"/>
    <property type="match status" value="1"/>
</dbReference>
<evidence type="ECO:0000256" key="1">
    <source>
        <dbReference type="SAM" id="SignalP"/>
    </source>
</evidence>
<dbReference type="AlphaFoldDB" id="A0A0P0J5G7"/>
<dbReference type="InterPro" id="IPR006059">
    <property type="entry name" value="SBP"/>
</dbReference>
<proteinExistence type="predicted"/>